<protein>
    <submittedName>
        <fullName evidence="1">Uncharacterized protein</fullName>
    </submittedName>
</protein>
<accession>A0A9X9Q006</accession>
<keyword evidence="2" id="KW-1185">Reference proteome</keyword>
<proteinExistence type="predicted"/>
<dbReference type="EMBL" id="CYRY02013240">
    <property type="protein sequence ID" value="VCW83950.1"/>
    <property type="molecule type" value="Genomic_DNA"/>
</dbReference>
<evidence type="ECO:0000313" key="1">
    <source>
        <dbReference type="EMBL" id="VCW83950.1"/>
    </source>
</evidence>
<comment type="caution">
    <text evidence="1">The sequence shown here is derived from an EMBL/GenBank/DDBJ whole genome shotgun (WGS) entry which is preliminary data.</text>
</comment>
<name>A0A9X9Q006_GULGU</name>
<evidence type="ECO:0000313" key="2">
    <source>
        <dbReference type="Proteomes" id="UP000269945"/>
    </source>
</evidence>
<sequence>MNQRGEHGMSTKQVCWHRGEGAQIRSPVICVWILTWAGNITYKVISM</sequence>
<dbReference type="Proteomes" id="UP000269945">
    <property type="component" value="Unassembled WGS sequence"/>
</dbReference>
<dbReference type="AlphaFoldDB" id="A0A9X9Q006"/>
<reference evidence="1 2" key="1">
    <citation type="submission" date="2018-10" db="EMBL/GenBank/DDBJ databases">
        <authorList>
            <person name="Ekblom R."/>
            <person name="Jareborg N."/>
        </authorList>
    </citation>
    <scope>NUCLEOTIDE SEQUENCE [LARGE SCALE GENOMIC DNA]</scope>
    <source>
        <tissue evidence="1">Muscle</tissue>
    </source>
</reference>
<organism evidence="1 2">
    <name type="scientific">Gulo gulo</name>
    <name type="common">Wolverine</name>
    <name type="synonym">Gluton</name>
    <dbReference type="NCBI Taxonomy" id="48420"/>
    <lineage>
        <taxon>Eukaryota</taxon>
        <taxon>Metazoa</taxon>
        <taxon>Chordata</taxon>
        <taxon>Craniata</taxon>
        <taxon>Vertebrata</taxon>
        <taxon>Euteleostomi</taxon>
        <taxon>Mammalia</taxon>
        <taxon>Eutheria</taxon>
        <taxon>Laurasiatheria</taxon>
        <taxon>Carnivora</taxon>
        <taxon>Caniformia</taxon>
        <taxon>Musteloidea</taxon>
        <taxon>Mustelidae</taxon>
        <taxon>Guloninae</taxon>
        <taxon>Gulo</taxon>
    </lineage>
</organism>
<gene>
    <name evidence="1" type="ORF">BN2614_LOCUS3</name>
</gene>